<dbReference type="GO" id="GO:0005737">
    <property type="term" value="C:cytoplasm"/>
    <property type="evidence" value="ECO:0007669"/>
    <property type="project" value="UniProtKB-SubCell"/>
</dbReference>
<dbReference type="InterPro" id="IPR029028">
    <property type="entry name" value="Alpha/beta_knot_MTases"/>
</dbReference>
<feature type="domain" description="Ribosomal RNA small subunit methyltransferase E methyltransferase" evidence="11">
    <location>
        <begin position="75"/>
        <end position="239"/>
    </location>
</feature>
<reference evidence="14" key="1">
    <citation type="submission" date="2020-02" db="EMBL/GenBank/DDBJ databases">
        <title>Genomic and physiological characterization of two novel Nitrospinaceae genera.</title>
        <authorList>
            <person name="Mueller A.J."/>
            <person name="Jung M.-Y."/>
            <person name="Strachan C.R."/>
            <person name="Herbold C.W."/>
            <person name="Kirkegaard R.H."/>
            <person name="Daims H."/>
        </authorList>
    </citation>
    <scope>NUCLEOTIDE SEQUENCE [LARGE SCALE GENOMIC DNA]</scope>
</reference>
<dbReference type="SUPFAM" id="SSF88697">
    <property type="entry name" value="PUA domain-like"/>
    <property type="match status" value="1"/>
</dbReference>
<dbReference type="PANTHER" id="PTHR30027:SF3">
    <property type="entry name" value="16S RRNA (URACIL(1498)-N(3))-METHYLTRANSFERASE"/>
    <property type="match status" value="1"/>
</dbReference>
<dbReference type="InterPro" id="IPR006700">
    <property type="entry name" value="RsmE"/>
</dbReference>
<evidence type="ECO:0000313" key="13">
    <source>
        <dbReference type="EMBL" id="QPJ65993.1"/>
    </source>
</evidence>
<comment type="subcellular location">
    <subcellularLocation>
        <location evidence="1 10">Cytoplasm</location>
    </subcellularLocation>
</comment>
<comment type="similarity">
    <text evidence="2 10">Belongs to the RNA methyltransferase RsmE family.</text>
</comment>
<evidence type="ECO:0000256" key="4">
    <source>
        <dbReference type="ARBA" id="ARBA00022552"/>
    </source>
</evidence>
<dbReference type="CDD" id="cd18084">
    <property type="entry name" value="RsmE-like"/>
    <property type="match status" value="1"/>
</dbReference>
<comment type="function">
    <text evidence="8 10">Specifically methylates the N3 position of the uracil ring of uridine 1498 (m3U1498) in 16S rRNA. Acts on the fully assembled 30S ribosomal subunit.</text>
</comment>
<dbReference type="Pfam" id="PF04452">
    <property type="entry name" value="Methyltrans_RNA"/>
    <property type="match status" value="1"/>
</dbReference>
<accession>A0A7T0C3V4</accession>
<dbReference type="EMBL" id="CP048620">
    <property type="protein sequence ID" value="QPJ65993.1"/>
    <property type="molecule type" value="Genomic_DNA"/>
</dbReference>
<dbReference type="SUPFAM" id="SSF75217">
    <property type="entry name" value="alpha/beta knot"/>
    <property type="match status" value="1"/>
</dbReference>
<dbReference type="InterPro" id="IPR015947">
    <property type="entry name" value="PUA-like_sf"/>
</dbReference>
<keyword evidence="7 10" id="KW-0949">S-adenosyl-L-methionine</keyword>
<evidence type="ECO:0000256" key="6">
    <source>
        <dbReference type="ARBA" id="ARBA00022679"/>
    </source>
</evidence>
<dbReference type="InterPro" id="IPR029026">
    <property type="entry name" value="tRNA_m1G_MTases_N"/>
</dbReference>
<gene>
    <name evidence="13" type="ORF">G3M78_11550</name>
</gene>
<evidence type="ECO:0000256" key="3">
    <source>
        <dbReference type="ARBA" id="ARBA00022490"/>
    </source>
</evidence>
<dbReference type="InterPro" id="IPR046887">
    <property type="entry name" value="RsmE_PUA-like"/>
</dbReference>
<dbReference type="KEGG" id="nva:G3M78_11550"/>
<evidence type="ECO:0000256" key="8">
    <source>
        <dbReference type="ARBA" id="ARBA00025699"/>
    </source>
</evidence>
<evidence type="ECO:0000256" key="10">
    <source>
        <dbReference type="PIRNR" id="PIRNR015601"/>
    </source>
</evidence>
<feature type="domain" description="Ribosomal RNA small subunit methyltransferase E PUA-like" evidence="12">
    <location>
        <begin position="22"/>
        <end position="66"/>
    </location>
</feature>
<evidence type="ECO:0000259" key="11">
    <source>
        <dbReference type="Pfam" id="PF04452"/>
    </source>
</evidence>
<evidence type="ECO:0000256" key="5">
    <source>
        <dbReference type="ARBA" id="ARBA00022603"/>
    </source>
</evidence>
<dbReference type="PANTHER" id="PTHR30027">
    <property type="entry name" value="RIBOSOMAL RNA SMALL SUBUNIT METHYLTRANSFERASE E"/>
    <property type="match status" value="1"/>
</dbReference>
<keyword evidence="3 10" id="KW-0963">Cytoplasm</keyword>
<dbReference type="GO" id="GO:0070042">
    <property type="term" value="F:rRNA (uridine-N3-)-methyltransferase activity"/>
    <property type="evidence" value="ECO:0007669"/>
    <property type="project" value="TreeGrafter"/>
</dbReference>
<dbReference type="Proteomes" id="UP000594464">
    <property type="component" value="Chromosome"/>
</dbReference>
<evidence type="ECO:0000256" key="9">
    <source>
        <dbReference type="ARBA" id="ARBA00047944"/>
    </source>
</evidence>
<keyword evidence="5 10" id="KW-0489">Methyltransferase</keyword>
<sequence>MTRRRFFVPPENIRGAQIIFREEDWRHIKNSLRLGEGDIIYAFDGQGAEYQVRLNSPEAGELSGKILERLPAGNESPASIILGLGMLKGKKFDDIIRPLVELGLSGLYPITMKRSIPQKDIREAKLKRWREIIHQAVRQSERSVTPDLPDSSIDLETFCQRFEGVSLKLILWEEENARRLTDLPNVSAAPSIACICGPEGGITPEEVDLARRYGFQSIRLGPRILKAETAPIAILSILQYLYGDF</sequence>
<proteinExistence type="inferred from homology"/>
<dbReference type="NCBIfam" id="TIGR00046">
    <property type="entry name" value="RsmE family RNA methyltransferase"/>
    <property type="match status" value="1"/>
</dbReference>
<dbReference type="InterPro" id="IPR046886">
    <property type="entry name" value="RsmE_MTase_dom"/>
</dbReference>
<dbReference type="PIRSF" id="PIRSF015601">
    <property type="entry name" value="MTase_slr0722"/>
    <property type="match status" value="1"/>
</dbReference>
<keyword evidence="6 10" id="KW-0808">Transferase</keyword>
<evidence type="ECO:0000259" key="12">
    <source>
        <dbReference type="Pfam" id="PF20260"/>
    </source>
</evidence>
<evidence type="ECO:0000256" key="2">
    <source>
        <dbReference type="ARBA" id="ARBA00005528"/>
    </source>
</evidence>
<dbReference type="Pfam" id="PF20260">
    <property type="entry name" value="PUA_4"/>
    <property type="match status" value="1"/>
</dbReference>
<keyword evidence="4 10" id="KW-0698">rRNA processing</keyword>
<evidence type="ECO:0000256" key="7">
    <source>
        <dbReference type="ARBA" id="ARBA00022691"/>
    </source>
</evidence>
<comment type="catalytic activity">
    <reaction evidence="9 10">
        <text>uridine(1498) in 16S rRNA + S-adenosyl-L-methionine = N(3)-methyluridine(1498) in 16S rRNA + S-adenosyl-L-homocysteine + H(+)</text>
        <dbReference type="Rhea" id="RHEA:42920"/>
        <dbReference type="Rhea" id="RHEA-COMP:10283"/>
        <dbReference type="Rhea" id="RHEA-COMP:10284"/>
        <dbReference type="ChEBI" id="CHEBI:15378"/>
        <dbReference type="ChEBI" id="CHEBI:57856"/>
        <dbReference type="ChEBI" id="CHEBI:59789"/>
        <dbReference type="ChEBI" id="CHEBI:65315"/>
        <dbReference type="ChEBI" id="CHEBI:74502"/>
        <dbReference type="EC" id="2.1.1.193"/>
    </reaction>
</comment>
<dbReference type="GO" id="GO:0070475">
    <property type="term" value="P:rRNA base methylation"/>
    <property type="evidence" value="ECO:0007669"/>
    <property type="project" value="TreeGrafter"/>
</dbReference>
<name>A0A7T0C3V4_9BACT</name>
<protein>
    <recommendedName>
        <fullName evidence="10">Ribosomal RNA small subunit methyltransferase E</fullName>
        <ecNumber evidence="10">2.1.1.193</ecNumber>
    </recommendedName>
</protein>
<evidence type="ECO:0000256" key="1">
    <source>
        <dbReference type="ARBA" id="ARBA00004496"/>
    </source>
</evidence>
<dbReference type="AlphaFoldDB" id="A0A7T0C3V4"/>
<organism evidence="13 14">
    <name type="scientific">Candidatus Nitrohelix vancouverensis</name>
    <dbReference type="NCBI Taxonomy" id="2705534"/>
    <lineage>
        <taxon>Bacteria</taxon>
        <taxon>Pseudomonadati</taxon>
        <taxon>Nitrospinota/Tectimicrobiota group</taxon>
        <taxon>Nitrospinota</taxon>
        <taxon>Nitrospinia</taxon>
        <taxon>Nitrospinales</taxon>
        <taxon>Nitrospinaceae</taxon>
        <taxon>Candidatus Nitrohelix</taxon>
    </lineage>
</organism>
<evidence type="ECO:0000313" key="14">
    <source>
        <dbReference type="Proteomes" id="UP000594464"/>
    </source>
</evidence>
<dbReference type="Gene3D" id="3.40.1280.10">
    <property type="match status" value="1"/>
</dbReference>
<dbReference type="EC" id="2.1.1.193" evidence="10"/>